<gene>
    <name evidence="2" type="ORF">HUT08_28940</name>
</gene>
<protein>
    <recommendedName>
        <fullName evidence="4">LppX_LprAFG lipoprotein</fullName>
    </recommendedName>
</protein>
<sequence length="280" mass="29827">MNTGLRTRHHRPKRAVVAVVTGTLLCAAATGCGESPSAADDTPRPARSTPRASTPPAPTSPARAVREAARQLQQVTSLRVTLSVETPGASMRASTAALTFEPFSMDREDFAPEESPDVRARKRIVGGVTYAQGSSDGPWVRRSGSPTTGGGWDQLADQALENPMGPSSPPARLDGVRRVGTEPFHGAETTRYRGTLTVAALRAELAHVKDPTRRAHRARRVAEYEARGVRQFTAELWIDADGFARQYVLKGASSAGPMEMVPTYDGINSGFGIDPPPTGS</sequence>
<evidence type="ECO:0008006" key="4">
    <source>
        <dbReference type="Google" id="ProtNLM"/>
    </source>
</evidence>
<dbReference type="EMBL" id="CP054929">
    <property type="protein sequence ID" value="QKW52904.1"/>
    <property type="molecule type" value="Genomic_DNA"/>
</dbReference>
<reference evidence="2 3" key="1">
    <citation type="submission" date="2020-06" db="EMBL/GenBank/DDBJ databases">
        <title>Genome mining for natural products.</title>
        <authorList>
            <person name="Zhang B."/>
            <person name="Shi J."/>
            <person name="Ge H."/>
        </authorList>
    </citation>
    <scope>NUCLEOTIDE SEQUENCE [LARGE SCALE GENOMIC DNA]</scope>
    <source>
        <strain evidence="2 3">NA00687</strain>
    </source>
</reference>
<dbReference type="InterPro" id="IPR029046">
    <property type="entry name" value="LolA/LolB/LppX"/>
</dbReference>
<dbReference type="RefSeq" id="WP_176164614.1">
    <property type="nucleotide sequence ID" value="NZ_CP054929.1"/>
</dbReference>
<organism evidence="2 3">
    <name type="scientific">Streptomyces buecherae</name>
    <dbReference type="NCBI Taxonomy" id="2763006"/>
    <lineage>
        <taxon>Bacteria</taxon>
        <taxon>Bacillati</taxon>
        <taxon>Actinomycetota</taxon>
        <taxon>Actinomycetes</taxon>
        <taxon>Kitasatosporales</taxon>
        <taxon>Streptomycetaceae</taxon>
        <taxon>Streptomyces</taxon>
    </lineage>
</organism>
<dbReference type="SUPFAM" id="SSF89392">
    <property type="entry name" value="Prokaryotic lipoproteins and lipoprotein localization factors"/>
    <property type="match status" value="1"/>
</dbReference>
<evidence type="ECO:0000313" key="3">
    <source>
        <dbReference type="Proteomes" id="UP000509303"/>
    </source>
</evidence>
<name>A0A7H8NEM2_9ACTN</name>
<evidence type="ECO:0000256" key="1">
    <source>
        <dbReference type="SAM" id="MobiDB-lite"/>
    </source>
</evidence>
<dbReference type="Proteomes" id="UP000509303">
    <property type="component" value="Chromosome"/>
</dbReference>
<keyword evidence="3" id="KW-1185">Reference proteome</keyword>
<accession>A0A7H8NEM2</accession>
<feature type="region of interest" description="Disordered" evidence="1">
    <location>
        <begin position="30"/>
        <end position="63"/>
    </location>
</feature>
<dbReference type="Gene3D" id="2.50.20.20">
    <property type="match status" value="1"/>
</dbReference>
<dbReference type="AlphaFoldDB" id="A0A7H8NEM2"/>
<feature type="region of interest" description="Disordered" evidence="1">
    <location>
        <begin position="129"/>
        <end position="154"/>
    </location>
</feature>
<evidence type="ECO:0000313" key="2">
    <source>
        <dbReference type="EMBL" id="QKW52904.1"/>
    </source>
</evidence>
<dbReference type="PROSITE" id="PS51257">
    <property type="entry name" value="PROKAR_LIPOPROTEIN"/>
    <property type="match status" value="1"/>
</dbReference>
<proteinExistence type="predicted"/>